<dbReference type="EMBL" id="JBIGHV010000007">
    <property type="protein sequence ID" value="MFG6431912.1"/>
    <property type="molecule type" value="Genomic_DNA"/>
</dbReference>
<reference evidence="1 2" key="1">
    <citation type="submission" date="2024-08" db="EMBL/GenBank/DDBJ databases">
        <authorList>
            <person name="Lu H."/>
        </authorList>
    </citation>
    <scope>NUCLEOTIDE SEQUENCE [LARGE SCALE GENOMIC DNA]</scope>
    <source>
        <strain evidence="1 2">LYH14W</strain>
    </source>
</reference>
<evidence type="ECO:0000313" key="2">
    <source>
        <dbReference type="Proteomes" id="UP001606210"/>
    </source>
</evidence>
<comment type="caution">
    <text evidence="1">The sequence shown here is derived from an EMBL/GenBank/DDBJ whole genome shotgun (WGS) entry which is preliminary data.</text>
</comment>
<organism evidence="1 2">
    <name type="scientific">Pelomonas parva</name>
    <dbReference type="NCBI Taxonomy" id="3299032"/>
    <lineage>
        <taxon>Bacteria</taxon>
        <taxon>Pseudomonadati</taxon>
        <taxon>Pseudomonadota</taxon>
        <taxon>Betaproteobacteria</taxon>
        <taxon>Burkholderiales</taxon>
        <taxon>Sphaerotilaceae</taxon>
        <taxon>Roseateles</taxon>
    </lineage>
</organism>
<protein>
    <submittedName>
        <fullName evidence="1">Uncharacterized protein</fullName>
    </submittedName>
</protein>
<keyword evidence="2" id="KW-1185">Reference proteome</keyword>
<evidence type="ECO:0000313" key="1">
    <source>
        <dbReference type="EMBL" id="MFG6431912.1"/>
    </source>
</evidence>
<dbReference type="Proteomes" id="UP001606210">
    <property type="component" value="Unassembled WGS sequence"/>
</dbReference>
<name>A0ABW7F5L5_9BURK</name>
<proteinExistence type="predicted"/>
<accession>A0ABW7F5L5</accession>
<gene>
    <name evidence="1" type="ORF">ACG00Y_18465</name>
</gene>
<dbReference type="RefSeq" id="WP_394481366.1">
    <property type="nucleotide sequence ID" value="NZ_JBIGHV010000007.1"/>
</dbReference>
<sequence>MTWIHFAGPTEAEAGDADVLRARIIAAGEEAPARWSLAELQFGLFEAVVEE</sequence>